<reference evidence="2" key="1">
    <citation type="journal article" date="2020" name="Mol. Plant Microbe Interact.">
        <title>Genome Sequence of the Biocontrol Agent Coniothyrium minitans strain Conio (IMI 134523).</title>
        <authorList>
            <person name="Patel D."/>
            <person name="Shittu T.A."/>
            <person name="Baroncelli R."/>
            <person name="Muthumeenakshi S."/>
            <person name="Osborne T.H."/>
            <person name="Janganan T.K."/>
            <person name="Sreenivasaprasad S."/>
        </authorList>
    </citation>
    <scope>NUCLEOTIDE SEQUENCE</scope>
    <source>
        <strain evidence="2">Conio</strain>
    </source>
</reference>
<proteinExistence type="predicted"/>
<accession>A0A9P6GR23</accession>
<sequence length="116" mass="11883">MQLIATTLLALIGAASAAPAHNIRAPGNITITFYPEANLGGEPTVVSNVASNQCQQVPEGVTVGSAKIAPGALCRLTYSAPTCTLHGDVFVFPDTPAEDLTSETVTSFLCQTCTGC</sequence>
<gene>
    <name evidence="2" type="ORF">PMIN01_02947</name>
</gene>
<feature type="signal peptide" evidence="1">
    <location>
        <begin position="1"/>
        <end position="17"/>
    </location>
</feature>
<keyword evidence="3" id="KW-1185">Reference proteome</keyword>
<feature type="chain" id="PRO_5040201930" evidence="1">
    <location>
        <begin position="18"/>
        <end position="116"/>
    </location>
</feature>
<organism evidence="2 3">
    <name type="scientific">Paraphaeosphaeria minitans</name>
    <dbReference type="NCBI Taxonomy" id="565426"/>
    <lineage>
        <taxon>Eukaryota</taxon>
        <taxon>Fungi</taxon>
        <taxon>Dikarya</taxon>
        <taxon>Ascomycota</taxon>
        <taxon>Pezizomycotina</taxon>
        <taxon>Dothideomycetes</taxon>
        <taxon>Pleosporomycetidae</taxon>
        <taxon>Pleosporales</taxon>
        <taxon>Massarineae</taxon>
        <taxon>Didymosphaeriaceae</taxon>
        <taxon>Paraphaeosphaeria</taxon>
    </lineage>
</organism>
<dbReference type="OrthoDB" id="2910287at2759"/>
<dbReference type="EMBL" id="WJXW01000002">
    <property type="protein sequence ID" value="KAF9740312.1"/>
    <property type="molecule type" value="Genomic_DNA"/>
</dbReference>
<evidence type="ECO:0000256" key="1">
    <source>
        <dbReference type="SAM" id="SignalP"/>
    </source>
</evidence>
<evidence type="ECO:0000313" key="3">
    <source>
        <dbReference type="Proteomes" id="UP000756921"/>
    </source>
</evidence>
<dbReference type="Proteomes" id="UP000756921">
    <property type="component" value="Unassembled WGS sequence"/>
</dbReference>
<name>A0A9P6GR23_9PLEO</name>
<keyword evidence="1" id="KW-0732">Signal</keyword>
<comment type="caution">
    <text evidence="2">The sequence shown here is derived from an EMBL/GenBank/DDBJ whole genome shotgun (WGS) entry which is preliminary data.</text>
</comment>
<evidence type="ECO:0000313" key="2">
    <source>
        <dbReference type="EMBL" id="KAF9740312.1"/>
    </source>
</evidence>
<protein>
    <submittedName>
        <fullName evidence="2">Uncharacterized protein</fullName>
    </submittedName>
</protein>
<dbReference type="AlphaFoldDB" id="A0A9P6GR23"/>